<name>A0A2P4ZTM4_9HYPO</name>
<evidence type="ECO:0000313" key="2">
    <source>
        <dbReference type="EMBL" id="PON27647.1"/>
    </source>
</evidence>
<feature type="domain" description="Heterokaryon incompatibility" evidence="1">
    <location>
        <begin position="43"/>
        <end position="237"/>
    </location>
</feature>
<gene>
    <name evidence="2" type="ORF">TGAM01_v203414</name>
</gene>
<keyword evidence="3" id="KW-1185">Reference proteome</keyword>
<dbReference type="InterPro" id="IPR052895">
    <property type="entry name" value="HetReg/Transcr_Mod"/>
</dbReference>
<comment type="caution">
    <text evidence="2">The sequence shown here is derived from an EMBL/GenBank/DDBJ whole genome shotgun (WGS) entry which is preliminary data.</text>
</comment>
<dbReference type="GeneID" id="29981346"/>
<reference evidence="2 3" key="1">
    <citation type="journal article" date="2016" name="Genome Announc.">
        <title>Draft Whole-Genome Sequence of Trichoderma gamsii T6085, a Promising Biocontrol Agent of Fusarium Head Blight on Wheat.</title>
        <authorList>
            <person name="Baroncelli R."/>
            <person name="Zapparata A."/>
            <person name="Piaggeschi G."/>
            <person name="Sarrocco S."/>
            <person name="Vannacci G."/>
        </authorList>
    </citation>
    <scope>NUCLEOTIDE SEQUENCE [LARGE SCALE GENOMIC DNA]</scope>
    <source>
        <strain evidence="2 3">T6085</strain>
    </source>
</reference>
<protein>
    <recommendedName>
        <fullName evidence="1">Heterokaryon incompatibility domain-containing protein</fullName>
    </recommendedName>
</protein>
<dbReference type="Proteomes" id="UP000054821">
    <property type="component" value="Unassembled WGS sequence"/>
</dbReference>
<dbReference type="STRING" id="398673.A0A2P4ZTM4"/>
<proteinExistence type="predicted"/>
<dbReference type="EMBL" id="JPDN02000009">
    <property type="protein sequence ID" value="PON27647.1"/>
    <property type="molecule type" value="Genomic_DNA"/>
</dbReference>
<evidence type="ECO:0000313" key="3">
    <source>
        <dbReference type="Proteomes" id="UP000054821"/>
    </source>
</evidence>
<accession>A0A2P4ZTM4</accession>
<dbReference type="Pfam" id="PF06985">
    <property type="entry name" value="HET"/>
    <property type="match status" value="1"/>
</dbReference>
<dbReference type="PANTHER" id="PTHR24148">
    <property type="entry name" value="ANKYRIN REPEAT DOMAIN-CONTAINING PROTEIN 39 HOMOLOG-RELATED"/>
    <property type="match status" value="1"/>
</dbReference>
<evidence type="ECO:0000259" key="1">
    <source>
        <dbReference type="Pfam" id="PF06985"/>
    </source>
</evidence>
<dbReference type="RefSeq" id="XP_018665534.1">
    <property type="nucleotide sequence ID" value="XM_018801263.1"/>
</dbReference>
<dbReference type="AlphaFoldDB" id="A0A2P4ZTM4"/>
<organism evidence="2 3">
    <name type="scientific">Trichoderma gamsii</name>
    <dbReference type="NCBI Taxonomy" id="398673"/>
    <lineage>
        <taxon>Eukaryota</taxon>
        <taxon>Fungi</taxon>
        <taxon>Dikarya</taxon>
        <taxon>Ascomycota</taxon>
        <taxon>Pezizomycotina</taxon>
        <taxon>Sordariomycetes</taxon>
        <taxon>Hypocreomycetidae</taxon>
        <taxon>Hypocreales</taxon>
        <taxon>Hypocreaceae</taxon>
        <taxon>Trichoderma</taxon>
    </lineage>
</organism>
<dbReference type="Pfam" id="PF26639">
    <property type="entry name" value="Het-6_barrel"/>
    <property type="match status" value="1"/>
</dbReference>
<dbReference type="PANTHER" id="PTHR24148:SF79">
    <property type="entry name" value="HETEROKARYON INCOMPATIBILITY DOMAIN-CONTAINING PROTEIN"/>
    <property type="match status" value="1"/>
</dbReference>
<dbReference type="InterPro" id="IPR010730">
    <property type="entry name" value="HET"/>
</dbReference>
<sequence>MFIYTPLRRDILEIRLVRILSAGESTSDISLELRHAFIDEISFSALSYVWGDVKNSIELSINDSPCMIGHNLFAALRQLFVNGSHGWLWIDALCIQQSDQEEKTDQVKQMRTIFRRAEHVYSWLGPGKSSTDKAMEFASRIGPRALSFGNDPSDFDIPLEELRNYFNRDKDLCETETPPKYDTKKKIDLAMFIYDIFYWPELNSHTSTQGEDGDDLVAGIQCLMKREYWQRIWINQEIALAQEVTLMCGTKSVLLDHFEATFSAVDLCNRLHRYINSETQQFAKGLHPNFWVNLPLETRRRSRSEISVPLSCLLYTDVVPSDCPLFAASDPRDLVFGLLGIITDNNVLRLRVDYQLTKAEVFTAATRAMISKGDKDKNSYHLDRCVPREDNIPSTLPSWVPDWQEIGKVGSNEPEINRDGYFDATSTIPIPILPSNENDDSLGILHRAGCRVDIITEILQPHRPLVKDMMQNVEEWLSGIMEFFRLGPVASPGEDYIWRTVLSQGWYDKINPSIDEDIAMLVRLIMRGQNIDVKVLESAQKEFLDNLEDPHVKQRNLVVQLDQHVYATKMIKMLQMRGYNLRRTIFRTRKGMLGLGHLAIKPGDVVTLLWGLPSPIILRPRNDGGDSFTFGGDAYVDQIMHGEFLQTNPTHEIFTMY</sequence>